<dbReference type="GO" id="GO:0004190">
    <property type="term" value="F:aspartic-type endopeptidase activity"/>
    <property type="evidence" value="ECO:0007669"/>
    <property type="project" value="UniProtKB-KW"/>
</dbReference>
<dbReference type="SUPFAM" id="SSF50630">
    <property type="entry name" value="Acid proteases"/>
    <property type="match status" value="1"/>
</dbReference>
<keyword evidence="3 5" id="KW-0645">Protease</keyword>
<dbReference type="Pfam" id="PF14541">
    <property type="entry name" value="TAXi_C"/>
    <property type="match status" value="1"/>
</dbReference>
<dbReference type="InterPro" id="IPR036396">
    <property type="entry name" value="Cyt_P450_sf"/>
</dbReference>
<dbReference type="PANTHER" id="PTHR13683:SF316">
    <property type="entry name" value="ASPARTYL PROTEASE APCB1"/>
    <property type="match status" value="1"/>
</dbReference>
<dbReference type="PANTHER" id="PTHR13683">
    <property type="entry name" value="ASPARTYL PROTEASES"/>
    <property type="match status" value="1"/>
</dbReference>
<keyword evidence="3" id="KW-0378">Hydrolase</keyword>
<dbReference type="InterPro" id="IPR001969">
    <property type="entry name" value="Aspartic_peptidase_AS"/>
</dbReference>
<dbReference type="GO" id="GO:0016705">
    <property type="term" value="F:oxidoreductase activity, acting on paired donors, with incorporation or reduction of molecular oxygen"/>
    <property type="evidence" value="ECO:0007669"/>
    <property type="project" value="InterPro"/>
</dbReference>
<evidence type="ECO:0000313" key="5">
    <source>
        <dbReference type="EMBL" id="AJA74410.1"/>
    </source>
</evidence>
<dbReference type="Gene3D" id="2.40.70.10">
    <property type="entry name" value="Acid Proteases"/>
    <property type="match status" value="3"/>
</dbReference>
<feature type="active site" evidence="2">
    <location>
        <position position="325"/>
    </location>
</feature>
<dbReference type="InterPro" id="IPR021109">
    <property type="entry name" value="Peptidase_aspartic_dom_sf"/>
</dbReference>
<dbReference type="InterPro" id="IPR001461">
    <property type="entry name" value="Aspartic_peptidase_A1"/>
</dbReference>
<dbReference type="AlphaFoldDB" id="A0A0A7U029"/>
<dbReference type="GO" id="GO:0006508">
    <property type="term" value="P:proteolysis"/>
    <property type="evidence" value="ECO:0007669"/>
    <property type="project" value="UniProtKB-KW"/>
</dbReference>
<dbReference type="SUPFAM" id="SSF48264">
    <property type="entry name" value="Cytochrome P450"/>
    <property type="match status" value="1"/>
</dbReference>
<dbReference type="GO" id="GO:0004497">
    <property type="term" value="F:monooxygenase activity"/>
    <property type="evidence" value="ECO:0007669"/>
    <property type="project" value="InterPro"/>
</dbReference>
<feature type="active site" evidence="2">
    <location>
        <position position="156"/>
    </location>
</feature>
<dbReference type="InterPro" id="IPR032861">
    <property type="entry name" value="TAXi_N"/>
</dbReference>
<dbReference type="Pfam" id="PF14543">
    <property type="entry name" value="TAXi_N"/>
    <property type="match status" value="2"/>
</dbReference>
<dbReference type="GO" id="GO:0020037">
    <property type="term" value="F:heme binding"/>
    <property type="evidence" value="ECO:0007669"/>
    <property type="project" value="InterPro"/>
</dbReference>
<evidence type="ECO:0000259" key="4">
    <source>
        <dbReference type="PROSITE" id="PS51767"/>
    </source>
</evidence>
<dbReference type="GO" id="GO:0005506">
    <property type="term" value="F:iron ion binding"/>
    <property type="evidence" value="ECO:0007669"/>
    <property type="project" value="InterPro"/>
</dbReference>
<protein>
    <submittedName>
        <fullName evidence="5">Aspartic protease</fullName>
    </submittedName>
</protein>
<dbReference type="PRINTS" id="PR00792">
    <property type="entry name" value="PEPSIN"/>
</dbReference>
<evidence type="ECO:0000256" key="3">
    <source>
        <dbReference type="RuleBase" id="RU000454"/>
    </source>
</evidence>
<dbReference type="EMBL" id="KJ151790">
    <property type="protein sequence ID" value="AJA74410.1"/>
    <property type="molecule type" value="Genomic_DNA"/>
</dbReference>
<dbReference type="PROSITE" id="PS00141">
    <property type="entry name" value="ASP_PROTEASE"/>
    <property type="match status" value="1"/>
</dbReference>
<dbReference type="InterPro" id="IPR033121">
    <property type="entry name" value="PEPTIDASE_A1"/>
</dbReference>
<feature type="domain" description="Peptidase A1" evidence="4">
    <location>
        <begin position="138"/>
        <end position="456"/>
    </location>
</feature>
<sequence length="479" mass="53266">MFEPLRNEELRVLLKSIEKNAILGEVVNLSEMVGEVIANITYKMVLGCNKDSNLDLKGLIREAMNLAGSFNLADFLPWLDIFDLQRDLKLIDVKKGNFVTQKSGDSDGIAFSSRVVAVDSSSSTVFPISGNVYPDGLYYTHVRVGNPPKRYFVDVDTGSDLTWIQCDAPCRSCAKVISEYNCYLNHSSSMGVLIRDELHLMTTNGSKTKLNFVFGCGYDQEGLLLNTLTKTDGIMGLSRAKVGLPYQLSSKGIIKNVVGHCLSNNDGVGGGYMFLGDDFVPYWGMTWAPMTQITDLYQTEVLGINYGNRLLSFDGHSKVGNVVFDSGSSYTYFPKEAYRDLVASLEEVSGLGLVEDDSDTTLPICWQANFPIRSVKDVKDYFKTLTLRFGNKWWILSTLFHIPPEGYLIISNKGNVCLAILDGSNVNDGSSIILGDISLRGYLVVYDNVNKNIGWERTKCGMPNRILKKNYNFFSDNML</sequence>
<name>A0A0A7U029_CICAR</name>
<accession>A0A0A7U029</accession>
<dbReference type="InterPro" id="IPR032799">
    <property type="entry name" value="TAXi_C"/>
</dbReference>
<dbReference type="Gene3D" id="1.10.630.10">
    <property type="entry name" value="Cytochrome P450"/>
    <property type="match status" value="1"/>
</dbReference>
<keyword evidence="3" id="KW-0064">Aspartyl protease</keyword>
<comment type="similarity">
    <text evidence="1 3">Belongs to the peptidase A1 family.</text>
</comment>
<organism evidence="5">
    <name type="scientific">Cicer arietinum</name>
    <name type="common">Chickpea</name>
    <name type="synonym">Garbanzo</name>
    <dbReference type="NCBI Taxonomy" id="3827"/>
    <lineage>
        <taxon>Eukaryota</taxon>
        <taxon>Viridiplantae</taxon>
        <taxon>Streptophyta</taxon>
        <taxon>Embryophyta</taxon>
        <taxon>Tracheophyta</taxon>
        <taxon>Spermatophyta</taxon>
        <taxon>Magnoliopsida</taxon>
        <taxon>eudicotyledons</taxon>
        <taxon>Gunneridae</taxon>
        <taxon>Pentapetalae</taxon>
        <taxon>rosids</taxon>
        <taxon>fabids</taxon>
        <taxon>Fabales</taxon>
        <taxon>Fabaceae</taxon>
        <taxon>Papilionoideae</taxon>
        <taxon>50 kb inversion clade</taxon>
        <taxon>NPAAA clade</taxon>
        <taxon>Hologalegina</taxon>
        <taxon>IRL clade</taxon>
        <taxon>Cicereae</taxon>
        <taxon>Cicer</taxon>
    </lineage>
</organism>
<reference evidence="5" key="1">
    <citation type="journal article" date="2015" name="Comput. Biol. Med.">
        <title>Genome-wide identification and structure-function studies of proteases and protease inhibitors in Cicer arietinum (chickpea).</title>
        <authorList>
            <person name="Sharma R."/>
            <person name="Suresh C.G."/>
        </authorList>
    </citation>
    <scope>NUCLEOTIDE SEQUENCE</scope>
</reference>
<proteinExistence type="inferred from homology"/>
<evidence type="ECO:0000256" key="1">
    <source>
        <dbReference type="ARBA" id="ARBA00007447"/>
    </source>
</evidence>
<dbReference type="PROSITE" id="PS51767">
    <property type="entry name" value="PEPTIDASE_A1"/>
    <property type="match status" value="1"/>
</dbReference>
<evidence type="ECO:0000256" key="2">
    <source>
        <dbReference type="PIRSR" id="PIRSR601461-1"/>
    </source>
</evidence>